<dbReference type="GO" id="GO:0019316">
    <property type="term" value="P:D-allose catabolic process"/>
    <property type="evidence" value="ECO:0007669"/>
    <property type="project" value="TreeGrafter"/>
</dbReference>
<organism evidence="5 6">
    <name type="scientific">Chitinophaga eiseniae</name>
    <dbReference type="NCBI Taxonomy" id="634771"/>
    <lineage>
        <taxon>Bacteria</taxon>
        <taxon>Pseudomonadati</taxon>
        <taxon>Bacteroidota</taxon>
        <taxon>Chitinophagia</taxon>
        <taxon>Chitinophagales</taxon>
        <taxon>Chitinophagaceae</taxon>
        <taxon>Chitinophaga</taxon>
    </lineage>
</organism>
<feature type="binding site" evidence="4">
    <location>
        <position position="146"/>
    </location>
    <ligand>
        <name>D-ribulose 5-phosphate</name>
        <dbReference type="ChEBI" id="CHEBI:58121"/>
    </ligand>
</feature>
<dbReference type="RefSeq" id="WP_078669942.1">
    <property type="nucleotide sequence ID" value="NZ_FUWZ01000002.1"/>
</dbReference>
<dbReference type="NCBIfam" id="TIGR00689">
    <property type="entry name" value="rpiB_lacA_lacB"/>
    <property type="match status" value="1"/>
</dbReference>
<dbReference type="PANTHER" id="PTHR30345">
    <property type="entry name" value="RIBOSE-5-PHOSPHATE ISOMERASE B"/>
    <property type="match status" value="1"/>
</dbReference>
<protein>
    <submittedName>
        <fullName evidence="5">Ribose 5-phosphate isomerase B</fullName>
    </submittedName>
</protein>
<dbReference type="GO" id="GO:0004751">
    <property type="term" value="F:ribose-5-phosphate isomerase activity"/>
    <property type="evidence" value="ECO:0007669"/>
    <property type="project" value="TreeGrafter"/>
</dbReference>
<evidence type="ECO:0000256" key="4">
    <source>
        <dbReference type="PIRSR" id="PIRSR005384-2"/>
    </source>
</evidence>
<dbReference type="NCBIfam" id="TIGR01120">
    <property type="entry name" value="rpiB"/>
    <property type="match status" value="1"/>
</dbReference>
<dbReference type="PIRSF" id="PIRSF005384">
    <property type="entry name" value="RpiB_LacA_B"/>
    <property type="match status" value="1"/>
</dbReference>
<name>A0A1T4RU36_9BACT</name>
<evidence type="ECO:0000256" key="1">
    <source>
        <dbReference type="ARBA" id="ARBA00008754"/>
    </source>
</evidence>
<dbReference type="NCBIfam" id="NF004051">
    <property type="entry name" value="PRK05571.1"/>
    <property type="match status" value="1"/>
</dbReference>
<dbReference type="STRING" id="634771.SAMN04488128_1021484"/>
<feature type="binding site" evidence="4">
    <location>
        <position position="119"/>
    </location>
    <ligand>
        <name>D-ribulose 5-phosphate</name>
        <dbReference type="ChEBI" id="CHEBI:58121"/>
    </ligand>
</feature>
<dbReference type="PANTHER" id="PTHR30345:SF0">
    <property type="entry name" value="DNA DAMAGE-REPAIR_TOLERATION PROTEIN DRT102"/>
    <property type="match status" value="1"/>
</dbReference>
<keyword evidence="6" id="KW-1185">Reference proteome</keyword>
<reference evidence="6" key="1">
    <citation type="submission" date="2017-02" db="EMBL/GenBank/DDBJ databases">
        <authorList>
            <person name="Varghese N."/>
            <person name="Submissions S."/>
        </authorList>
    </citation>
    <scope>NUCLEOTIDE SEQUENCE [LARGE SCALE GENOMIC DNA]</scope>
    <source>
        <strain evidence="6">DSM 22224</strain>
    </source>
</reference>
<feature type="active site" description="Proton donor" evidence="3">
    <location>
        <position position="108"/>
    </location>
</feature>
<accession>A0A1T4RU36</accession>
<dbReference type="OrthoDB" id="1778624at2"/>
<evidence type="ECO:0000313" key="5">
    <source>
        <dbReference type="EMBL" id="SKA19485.1"/>
    </source>
</evidence>
<dbReference type="InterPro" id="IPR003500">
    <property type="entry name" value="RpiB_LacA_LacB"/>
</dbReference>
<dbReference type="InterPro" id="IPR036569">
    <property type="entry name" value="RpiB_LacA_LacB_sf"/>
</dbReference>
<dbReference type="Gene3D" id="3.40.1400.10">
    <property type="entry name" value="Sugar-phosphate isomerase, RpiB/LacA/LacB"/>
    <property type="match status" value="1"/>
</dbReference>
<feature type="binding site" evidence="4">
    <location>
        <position position="109"/>
    </location>
    <ligand>
        <name>D-ribulose 5-phosphate</name>
        <dbReference type="ChEBI" id="CHEBI:58121"/>
    </ligand>
</feature>
<feature type="binding site" evidence="4">
    <location>
        <begin position="76"/>
        <end position="80"/>
    </location>
    <ligand>
        <name>D-ribulose 5-phosphate</name>
        <dbReference type="ChEBI" id="CHEBI:58121"/>
    </ligand>
</feature>
<feature type="binding site" evidence="4">
    <location>
        <begin position="18"/>
        <end position="19"/>
    </location>
    <ligand>
        <name>D-ribulose 5-phosphate</name>
        <dbReference type="ChEBI" id="CHEBI:58121"/>
    </ligand>
</feature>
<gene>
    <name evidence="5" type="ORF">SAMN04488128_1021484</name>
</gene>
<feature type="active site" description="Proton acceptor" evidence="3">
    <location>
        <position position="75"/>
    </location>
</feature>
<keyword evidence="2 5" id="KW-0413">Isomerase</keyword>
<dbReference type="GO" id="GO:0009052">
    <property type="term" value="P:pentose-phosphate shunt, non-oxidative branch"/>
    <property type="evidence" value="ECO:0007669"/>
    <property type="project" value="TreeGrafter"/>
</dbReference>
<dbReference type="Pfam" id="PF02502">
    <property type="entry name" value="LacAB_rpiB"/>
    <property type="match status" value="1"/>
</dbReference>
<proteinExistence type="inferred from homology"/>
<feature type="binding site" evidence="4">
    <location>
        <position position="142"/>
    </location>
    <ligand>
        <name>D-ribulose 5-phosphate</name>
        <dbReference type="ChEBI" id="CHEBI:58121"/>
    </ligand>
</feature>
<sequence>MQQHNTFDTALPVAIGSDHAGFEYKEEVISYLEAKGLSVKDFGTHSKDSVDYPDYAHPVSTAVERGQAAFGILICGSANGVAITANKHQGIRAAICWGEELARLARSHNNANVLCIPARFVDVAVANQMVDVFIDTPFEGGRHQNRVSKMACL</sequence>
<dbReference type="AlphaFoldDB" id="A0A1T4RU36"/>
<dbReference type="InterPro" id="IPR004785">
    <property type="entry name" value="RpiB"/>
</dbReference>
<comment type="similarity">
    <text evidence="1">Belongs to the LacAB/RpiB family.</text>
</comment>
<evidence type="ECO:0000256" key="2">
    <source>
        <dbReference type="ARBA" id="ARBA00023235"/>
    </source>
</evidence>
<dbReference type="EMBL" id="FUWZ01000002">
    <property type="protein sequence ID" value="SKA19485.1"/>
    <property type="molecule type" value="Genomic_DNA"/>
</dbReference>
<dbReference type="SUPFAM" id="SSF89623">
    <property type="entry name" value="Ribose/Galactose isomerase RpiB/AlsB"/>
    <property type="match status" value="1"/>
</dbReference>
<dbReference type="Proteomes" id="UP000190367">
    <property type="component" value="Unassembled WGS sequence"/>
</dbReference>
<evidence type="ECO:0000313" key="6">
    <source>
        <dbReference type="Proteomes" id="UP000190367"/>
    </source>
</evidence>
<evidence type="ECO:0000256" key="3">
    <source>
        <dbReference type="PIRSR" id="PIRSR005384-1"/>
    </source>
</evidence>